<feature type="transmembrane region" description="Helical" evidence="8">
    <location>
        <begin position="337"/>
        <end position="358"/>
    </location>
</feature>
<dbReference type="Gene3D" id="1.20.1250.20">
    <property type="entry name" value="MFS general substrate transporter like domains"/>
    <property type="match status" value="2"/>
</dbReference>
<dbReference type="Proteomes" id="UP000319852">
    <property type="component" value="Chromosome"/>
</dbReference>
<evidence type="ECO:0000256" key="6">
    <source>
        <dbReference type="ARBA" id="ARBA00023136"/>
    </source>
</evidence>
<organism evidence="9 10">
    <name type="scientific">Adhaeretor mobilis</name>
    <dbReference type="NCBI Taxonomy" id="1930276"/>
    <lineage>
        <taxon>Bacteria</taxon>
        <taxon>Pseudomonadati</taxon>
        <taxon>Planctomycetota</taxon>
        <taxon>Planctomycetia</taxon>
        <taxon>Pirellulales</taxon>
        <taxon>Lacipirellulaceae</taxon>
        <taxon>Adhaeretor</taxon>
    </lineage>
</organism>
<evidence type="ECO:0000256" key="4">
    <source>
        <dbReference type="ARBA" id="ARBA00022692"/>
    </source>
</evidence>
<dbReference type="InterPro" id="IPR004740">
    <property type="entry name" value="Nuc_H_symport"/>
</dbReference>
<dbReference type="SUPFAM" id="SSF103473">
    <property type="entry name" value="MFS general substrate transporter"/>
    <property type="match status" value="1"/>
</dbReference>
<dbReference type="PANTHER" id="PTHR23522:SF4">
    <property type="entry name" value="NUCLEOSIDE PERMEASE NUPG-RELATED"/>
    <property type="match status" value="1"/>
</dbReference>
<evidence type="ECO:0000313" key="10">
    <source>
        <dbReference type="Proteomes" id="UP000319852"/>
    </source>
</evidence>
<evidence type="ECO:0000256" key="5">
    <source>
        <dbReference type="ARBA" id="ARBA00022989"/>
    </source>
</evidence>
<name>A0A517MVQ7_9BACT</name>
<accession>A0A517MVQ7</accession>
<feature type="transmembrane region" description="Helical" evidence="8">
    <location>
        <begin position="32"/>
        <end position="55"/>
    </location>
</feature>
<reference evidence="9 10" key="1">
    <citation type="submission" date="2019-02" db="EMBL/GenBank/DDBJ databases">
        <title>Deep-cultivation of Planctomycetes and their phenomic and genomic characterization uncovers novel biology.</title>
        <authorList>
            <person name="Wiegand S."/>
            <person name="Jogler M."/>
            <person name="Boedeker C."/>
            <person name="Pinto D."/>
            <person name="Vollmers J."/>
            <person name="Rivas-Marin E."/>
            <person name="Kohn T."/>
            <person name="Peeters S.H."/>
            <person name="Heuer A."/>
            <person name="Rast P."/>
            <person name="Oberbeckmann S."/>
            <person name="Bunk B."/>
            <person name="Jeske O."/>
            <person name="Meyerdierks A."/>
            <person name="Storesund J.E."/>
            <person name="Kallscheuer N."/>
            <person name="Luecker S."/>
            <person name="Lage O.M."/>
            <person name="Pohl T."/>
            <person name="Merkel B.J."/>
            <person name="Hornburger P."/>
            <person name="Mueller R.-W."/>
            <person name="Bruemmer F."/>
            <person name="Labrenz M."/>
            <person name="Spormann A.M."/>
            <person name="Op den Camp H."/>
            <person name="Overmann J."/>
            <person name="Amann R."/>
            <person name="Jetten M.S.M."/>
            <person name="Mascher T."/>
            <person name="Medema M.H."/>
            <person name="Devos D.P."/>
            <person name="Kaster A.-K."/>
            <person name="Ovreas L."/>
            <person name="Rohde M."/>
            <person name="Galperin M.Y."/>
            <person name="Jogler C."/>
        </authorList>
    </citation>
    <scope>NUCLEOTIDE SEQUENCE [LARGE SCALE GENOMIC DNA]</scope>
    <source>
        <strain evidence="9 10">HG15A2</strain>
    </source>
</reference>
<dbReference type="RefSeq" id="WP_145060256.1">
    <property type="nucleotide sequence ID" value="NZ_CP036263.1"/>
</dbReference>
<feature type="transmembrane region" description="Helical" evidence="8">
    <location>
        <begin position="419"/>
        <end position="438"/>
    </location>
</feature>
<evidence type="ECO:0000256" key="3">
    <source>
        <dbReference type="ARBA" id="ARBA00022475"/>
    </source>
</evidence>
<dbReference type="OrthoDB" id="252746at2"/>
<dbReference type="GO" id="GO:0015212">
    <property type="term" value="F:cytidine transmembrane transporter activity"/>
    <property type="evidence" value="ECO:0007669"/>
    <property type="project" value="TreeGrafter"/>
</dbReference>
<feature type="transmembrane region" description="Helical" evidence="8">
    <location>
        <begin position="128"/>
        <end position="149"/>
    </location>
</feature>
<dbReference type="GO" id="GO:0015213">
    <property type="term" value="F:uridine transmembrane transporter activity"/>
    <property type="evidence" value="ECO:0007669"/>
    <property type="project" value="TreeGrafter"/>
</dbReference>
<protein>
    <submittedName>
        <fullName evidence="9">Nucleoside transporter YegT</fullName>
    </submittedName>
</protein>
<dbReference type="AlphaFoldDB" id="A0A517MVQ7"/>
<keyword evidence="3" id="KW-1003">Cell membrane</keyword>
<feature type="transmembrane region" description="Helical" evidence="8">
    <location>
        <begin position="161"/>
        <end position="181"/>
    </location>
</feature>
<feature type="transmembrane region" description="Helical" evidence="8">
    <location>
        <begin position="242"/>
        <end position="266"/>
    </location>
</feature>
<dbReference type="PANTHER" id="PTHR23522">
    <property type="entry name" value="BLL5896 PROTEIN"/>
    <property type="match status" value="1"/>
</dbReference>
<feature type="transmembrane region" description="Helical" evidence="8">
    <location>
        <begin position="61"/>
        <end position="90"/>
    </location>
</feature>
<dbReference type="KEGG" id="amob:HG15A2_22540"/>
<feature type="region of interest" description="Disordered" evidence="7">
    <location>
        <begin position="1"/>
        <end position="21"/>
    </location>
</feature>
<dbReference type="InterPro" id="IPR036259">
    <property type="entry name" value="MFS_trans_sf"/>
</dbReference>
<keyword evidence="2" id="KW-0813">Transport</keyword>
<feature type="transmembrane region" description="Helical" evidence="8">
    <location>
        <begin position="379"/>
        <end position="399"/>
    </location>
</feature>
<keyword evidence="4 8" id="KW-0812">Transmembrane</keyword>
<dbReference type="Pfam" id="PF03825">
    <property type="entry name" value="Nuc_H_symport"/>
    <property type="match status" value="1"/>
</dbReference>
<proteinExistence type="predicted"/>
<evidence type="ECO:0000256" key="8">
    <source>
        <dbReference type="SAM" id="Phobius"/>
    </source>
</evidence>
<sequence length="447" mass="47458">MASSVLEGVEPAGGAAQPNPPGSSWFSLRRKLAVGMFLQHYSLGLWFVTLGSFIAANTGDLGLGIFTAGFAGFAVGAASIGAIASPFLTGLLADRYIPADRLLLVLHLLAASMLTVAVNAASQATFHTALVGFFICYIPTNSLTNALVFHHLPDNTREFPIVRAWGTIGWVLAGVTVGWLWPSFTGHSIERAITPMKLGIAAEILSAVYCLCLPHTPPAKLGQIRRKSTLARRLLSGETLELLSAPTMALSLVVAFLAALPTQFYYGYGNLYFNHLELGHAAAKMTLGQIVEVGCMLLLPLLLVRVGLKAVLLAGVGCWALRYGFLAIVAGSSTETVRVVLMYAAILLHGAAYTFVSITLQVHVNQVSGSRFRATAQGLLVICSSGLGHLTSSVLAGISERTLLTSTVGAVDPERWLQFWLVPAAISASCWILIAVGFTPGKRRQIS</sequence>
<dbReference type="EMBL" id="CP036263">
    <property type="protein sequence ID" value="QDS98965.1"/>
    <property type="molecule type" value="Genomic_DNA"/>
</dbReference>
<gene>
    <name evidence="9" type="primary">yegT_1</name>
    <name evidence="9" type="ORF">HG15A2_22540</name>
</gene>
<keyword evidence="5 8" id="KW-1133">Transmembrane helix</keyword>
<feature type="transmembrane region" description="Helical" evidence="8">
    <location>
        <begin position="286"/>
        <end position="304"/>
    </location>
</feature>
<evidence type="ECO:0000256" key="2">
    <source>
        <dbReference type="ARBA" id="ARBA00022448"/>
    </source>
</evidence>
<keyword evidence="6 8" id="KW-0472">Membrane</keyword>
<feature type="transmembrane region" description="Helical" evidence="8">
    <location>
        <begin position="311"/>
        <end position="331"/>
    </location>
</feature>
<evidence type="ECO:0000313" key="9">
    <source>
        <dbReference type="EMBL" id="QDS98965.1"/>
    </source>
</evidence>
<evidence type="ECO:0000256" key="1">
    <source>
        <dbReference type="ARBA" id="ARBA00004651"/>
    </source>
</evidence>
<keyword evidence="10" id="KW-1185">Reference proteome</keyword>
<feature type="transmembrane region" description="Helical" evidence="8">
    <location>
        <begin position="102"/>
        <end position="122"/>
    </location>
</feature>
<dbReference type="GO" id="GO:0005886">
    <property type="term" value="C:plasma membrane"/>
    <property type="evidence" value="ECO:0007669"/>
    <property type="project" value="UniProtKB-SubCell"/>
</dbReference>
<evidence type="ECO:0000256" key="7">
    <source>
        <dbReference type="SAM" id="MobiDB-lite"/>
    </source>
</evidence>
<comment type="subcellular location">
    <subcellularLocation>
        <location evidence="1">Cell membrane</location>
        <topology evidence="1">Multi-pass membrane protein</topology>
    </subcellularLocation>
</comment>